<comment type="caution">
    <text evidence="3">The sequence shown here is derived from an EMBL/GenBank/DDBJ whole genome shotgun (WGS) entry which is preliminary data.</text>
</comment>
<gene>
    <name evidence="3" type="ORF">UPYG_G00062320</name>
</gene>
<dbReference type="SUPFAM" id="SSF48726">
    <property type="entry name" value="Immunoglobulin"/>
    <property type="match status" value="2"/>
</dbReference>
<evidence type="ECO:0000256" key="1">
    <source>
        <dbReference type="SAM" id="MobiDB-lite"/>
    </source>
</evidence>
<dbReference type="SMART" id="SM00409">
    <property type="entry name" value="IG"/>
    <property type="match status" value="2"/>
</dbReference>
<protein>
    <recommendedName>
        <fullName evidence="2">Ig-like domain-containing protein</fullName>
    </recommendedName>
</protein>
<dbReference type="InterPro" id="IPR013783">
    <property type="entry name" value="Ig-like_fold"/>
</dbReference>
<feature type="domain" description="Ig-like" evidence="2">
    <location>
        <begin position="96"/>
        <end position="135"/>
    </location>
</feature>
<name>A0ABD0XDD6_UMBPY</name>
<dbReference type="AlphaFoldDB" id="A0ABD0XDD6"/>
<dbReference type="InterPro" id="IPR003598">
    <property type="entry name" value="Ig_sub2"/>
</dbReference>
<dbReference type="InterPro" id="IPR003989">
    <property type="entry name" value="VCAM-1"/>
</dbReference>
<dbReference type="PROSITE" id="PS50835">
    <property type="entry name" value="IG_LIKE"/>
    <property type="match status" value="2"/>
</dbReference>
<dbReference type="PANTHER" id="PTHR46013">
    <property type="entry name" value="VASCULAR CELL ADHESION MOLECULE 1"/>
    <property type="match status" value="1"/>
</dbReference>
<dbReference type="PANTHER" id="PTHR46013:SF4">
    <property type="entry name" value="B-CELL RECEPTOR CD22-RELATED"/>
    <property type="match status" value="1"/>
</dbReference>
<dbReference type="Gene3D" id="2.60.40.10">
    <property type="entry name" value="Immunoglobulins"/>
    <property type="match status" value="2"/>
</dbReference>
<dbReference type="PRINTS" id="PR01474">
    <property type="entry name" value="VCAM1"/>
</dbReference>
<dbReference type="SMART" id="SM00408">
    <property type="entry name" value="IGc2"/>
    <property type="match status" value="1"/>
</dbReference>
<dbReference type="Pfam" id="PF13927">
    <property type="entry name" value="Ig_3"/>
    <property type="match status" value="2"/>
</dbReference>
<evidence type="ECO:0000313" key="3">
    <source>
        <dbReference type="EMBL" id="KAL1005687.1"/>
    </source>
</evidence>
<dbReference type="Proteomes" id="UP001557470">
    <property type="component" value="Unassembled WGS sequence"/>
</dbReference>
<dbReference type="EMBL" id="JAGEUA010000002">
    <property type="protein sequence ID" value="KAL1005687.1"/>
    <property type="molecule type" value="Genomic_DNA"/>
</dbReference>
<feature type="region of interest" description="Disordered" evidence="1">
    <location>
        <begin position="141"/>
        <end position="170"/>
    </location>
</feature>
<dbReference type="InterPro" id="IPR036179">
    <property type="entry name" value="Ig-like_dom_sf"/>
</dbReference>
<evidence type="ECO:0000313" key="4">
    <source>
        <dbReference type="Proteomes" id="UP001557470"/>
    </source>
</evidence>
<feature type="compositionally biased region" description="Polar residues" evidence="1">
    <location>
        <begin position="150"/>
        <end position="160"/>
    </location>
</feature>
<accession>A0ABD0XDD6</accession>
<feature type="domain" description="Ig-like" evidence="2">
    <location>
        <begin position="8"/>
        <end position="90"/>
    </location>
</feature>
<dbReference type="InterPro" id="IPR007110">
    <property type="entry name" value="Ig-like_dom"/>
</dbReference>
<evidence type="ECO:0000259" key="2">
    <source>
        <dbReference type="PROSITE" id="PS50835"/>
    </source>
</evidence>
<sequence length="253" mass="27372">MLLSLDDPKNTSVSVSPSGEIVEGSSVTLTCSSDANPPVNKYTWYKKNVTSSKASGQSYNITNIRSEDSGEYVCEVENKYGRLNYSSVIVDVHYCPKNTSVSVSPSGEIVEGSSVTLTCSSDANPPVDNYTWKKNTKSIPDTVDEADSGKGNSFSSISGNTTTTETPVTDNLEDIQYASIQFSSSKKQEVPVYSNFQLPQLQKEEEDVQYAPLRLNCPGDSPQPSGYGAEQDPSVLYSTVNIPTTKGHEISKT</sequence>
<organism evidence="3 4">
    <name type="scientific">Umbra pygmaea</name>
    <name type="common">Eastern mudminnow</name>
    <dbReference type="NCBI Taxonomy" id="75934"/>
    <lineage>
        <taxon>Eukaryota</taxon>
        <taxon>Metazoa</taxon>
        <taxon>Chordata</taxon>
        <taxon>Craniata</taxon>
        <taxon>Vertebrata</taxon>
        <taxon>Euteleostomi</taxon>
        <taxon>Actinopterygii</taxon>
        <taxon>Neopterygii</taxon>
        <taxon>Teleostei</taxon>
        <taxon>Protacanthopterygii</taxon>
        <taxon>Esociformes</taxon>
        <taxon>Umbridae</taxon>
        <taxon>Umbra</taxon>
    </lineage>
</organism>
<reference evidence="3 4" key="1">
    <citation type="submission" date="2024-06" db="EMBL/GenBank/DDBJ databases">
        <authorList>
            <person name="Pan Q."/>
            <person name="Wen M."/>
            <person name="Jouanno E."/>
            <person name="Zahm M."/>
            <person name="Klopp C."/>
            <person name="Cabau C."/>
            <person name="Louis A."/>
            <person name="Berthelot C."/>
            <person name="Parey E."/>
            <person name="Roest Crollius H."/>
            <person name="Montfort J."/>
            <person name="Robinson-Rechavi M."/>
            <person name="Bouchez O."/>
            <person name="Lampietro C."/>
            <person name="Lopez Roques C."/>
            <person name="Donnadieu C."/>
            <person name="Postlethwait J."/>
            <person name="Bobe J."/>
            <person name="Verreycken H."/>
            <person name="Guiguen Y."/>
        </authorList>
    </citation>
    <scope>NUCLEOTIDE SEQUENCE [LARGE SCALE GENOMIC DNA]</scope>
    <source>
        <strain evidence="3">Up_M1</strain>
        <tissue evidence="3">Testis</tissue>
    </source>
</reference>
<dbReference type="InterPro" id="IPR003599">
    <property type="entry name" value="Ig_sub"/>
</dbReference>
<proteinExistence type="predicted"/>
<dbReference type="CDD" id="cd00096">
    <property type="entry name" value="Ig"/>
    <property type="match status" value="1"/>
</dbReference>
<keyword evidence="4" id="KW-1185">Reference proteome</keyword>